<dbReference type="Proteomes" id="UP000694941">
    <property type="component" value="Unplaced"/>
</dbReference>
<evidence type="ECO:0000313" key="5">
    <source>
        <dbReference type="RefSeq" id="XP_013792227.1"/>
    </source>
</evidence>
<dbReference type="InterPro" id="IPR015676">
    <property type="entry name" value="Tob1/2"/>
</dbReference>
<evidence type="ECO:0000256" key="1">
    <source>
        <dbReference type="ARBA" id="ARBA00007989"/>
    </source>
</evidence>
<dbReference type="PANTHER" id="PTHR17537:SF5">
    <property type="entry name" value="TRANSDUCER OF ERBB2, ISOFORM A"/>
    <property type="match status" value="1"/>
</dbReference>
<evidence type="ECO:0000256" key="2">
    <source>
        <dbReference type="ARBA" id="ARBA00022553"/>
    </source>
</evidence>
<dbReference type="Pfam" id="PF07742">
    <property type="entry name" value="BTG"/>
    <property type="match status" value="1"/>
</dbReference>
<reference evidence="5" key="1">
    <citation type="submission" date="2025-08" db="UniProtKB">
        <authorList>
            <consortium name="RefSeq"/>
        </authorList>
    </citation>
    <scope>IDENTIFICATION</scope>
    <source>
        <tissue evidence="5">Muscle</tissue>
    </source>
</reference>
<dbReference type="InterPro" id="IPR002087">
    <property type="entry name" value="Anti_prolifrtn"/>
</dbReference>
<accession>A0ABM1C0R7</accession>
<evidence type="ECO:0000313" key="4">
    <source>
        <dbReference type="Proteomes" id="UP000694941"/>
    </source>
</evidence>
<proteinExistence type="inferred from homology"/>
<dbReference type="GeneID" id="106476101"/>
<sequence length="418" mass="45915">MRIEVQVALNFLISFLYNKLPRRRVNQYAEELEKALRQKFAGHWYPERPLKGSGYRCLKTTIPLDPVFGVAAALCSVDLDDIQANLPKDLSIWIDPGEVSYRLGEKGLVKGLYDKVNGCKEPSTCNFPGAFNPDAQCFKPLDNVTSNLIQISLSHSPSSSLTSDLTSTYVPNNSFPPNSMAPLTFTTATFAQTKFGSTKLKHLTKKCHSTELGSHINQRTTGQQTFISQHRRQLPSMSNPSPIPEATANIFGSSIGPSIHPVQQTLSSKTQNHLDTRLFMRAPTQQPRFPMSTVNIHDSLPIASTQGLNVYDKNNFDGLVGDLDSTKNITNLTTSGSILKVDTSLEQLSQCQVSNQFPAFFDKSAISNIGKVSTTQTFSSISGLGEVNFEVRGWDSSSTFTSGGATYPNYYPHLLSAS</sequence>
<keyword evidence="2" id="KW-0597">Phosphoprotein</keyword>
<dbReference type="PANTHER" id="PTHR17537">
    <property type="entry name" value="TRANSDUCER OF ERBB2 TOB"/>
    <property type="match status" value="1"/>
</dbReference>
<gene>
    <name evidence="5" type="primary">LOC106476101</name>
</gene>
<dbReference type="SUPFAM" id="SSF160696">
    <property type="entry name" value="BTG domain-like"/>
    <property type="match status" value="1"/>
</dbReference>
<dbReference type="Gene3D" id="3.90.640.90">
    <property type="entry name" value="Anti-proliferative protein, N-terminal domain"/>
    <property type="match status" value="1"/>
</dbReference>
<feature type="domain" description="Anti-proliferative protein" evidence="3">
    <location>
        <begin position="86"/>
        <end position="105"/>
    </location>
</feature>
<protein>
    <submittedName>
        <fullName evidence="5">Protein Tob1-like</fullName>
    </submittedName>
</protein>
<dbReference type="SMART" id="SM00099">
    <property type="entry name" value="btg1"/>
    <property type="match status" value="1"/>
</dbReference>
<dbReference type="RefSeq" id="XP_013792227.1">
    <property type="nucleotide sequence ID" value="XM_013936773.2"/>
</dbReference>
<name>A0ABM1C0R7_LIMPO</name>
<evidence type="ECO:0000259" key="3">
    <source>
        <dbReference type="PROSITE" id="PS01203"/>
    </source>
</evidence>
<organism evidence="4 5">
    <name type="scientific">Limulus polyphemus</name>
    <name type="common">Atlantic horseshoe crab</name>
    <dbReference type="NCBI Taxonomy" id="6850"/>
    <lineage>
        <taxon>Eukaryota</taxon>
        <taxon>Metazoa</taxon>
        <taxon>Ecdysozoa</taxon>
        <taxon>Arthropoda</taxon>
        <taxon>Chelicerata</taxon>
        <taxon>Merostomata</taxon>
        <taxon>Xiphosura</taxon>
        <taxon>Limulidae</taxon>
        <taxon>Limulus</taxon>
    </lineage>
</organism>
<comment type="similarity">
    <text evidence="1">Belongs to the BTG family.</text>
</comment>
<dbReference type="PROSITE" id="PS01203">
    <property type="entry name" value="BTG_2"/>
    <property type="match status" value="1"/>
</dbReference>
<dbReference type="PRINTS" id="PR00310">
    <property type="entry name" value="ANTIPRLFBTG1"/>
</dbReference>
<keyword evidence="4" id="KW-1185">Reference proteome</keyword>
<dbReference type="InterPro" id="IPR036054">
    <property type="entry name" value="BTG-like_sf"/>
</dbReference>